<proteinExistence type="inferred from homology"/>
<feature type="compositionally biased region" description="Polar residues" evidence="2">
    <location>
        <begin position="23"/>
        <end position="37"/>
    </location>
</feature>
<dbReference type="InterPro" id="IPR011989">
    <property type="entry name" value="ARM-like"/>
</dbReference>
<dbReference type="GO" id="GO:0007165">
    <property type="term" value="P:signal transduction"/>
    <property type="evidence" value="ECO:0007669"/>
    <property type="project" value="InterPro"/>
</dbReference>
<dbReference type="AlphaFoldDB" id="A0A915M8Z5"/>
<dbReference type="GO" id="GO:0072542">
    <property type="term" value="F:protein phosphatase activator activity"/>
    <property type="evidence" value="ECO:0007669"/>
    <property type="project" value="TreeGrafter"/>
</dbReference>
<dbReference type="Proteomes" id="UP000887561">
    <property type="component" value="Unplaced"/>
</dbReference>
<dbReference type="Gene3D" id="1.25.10.10">
    <property type="entry name" value="Leucine-rich Repeat Variant"/>
    <property type="match status" value="2"/>
</dbReference>
<dbReference type="InterPro" id="IPR002554">
    <property type="entry name" value="PP2A_B56"/>
</dbReference>
<name>A0A915M8Z5_MELJA</name>
<dbReference type="SUPFAM" id="SSF48371">
    <property type="entry name" value="ARM repeat"/>
    <property type="match status" value="1"/>
</dbReference>
<comment type="similarity">
    <text evidence="1">Belongs to the phosphatase 2A regulatory subunit B56 family.</text>
</comment>
<feature type="region of interest" description="Disordered" evidence="2">
    <location>
        <begin position="1"/>
        <end position="66"/>
    </location>
</feature>
<protein>
    <submittedName>
        <fullName evidence="4">Serine/threonine protein phosphatase 2A regulatory subunit</fullName>
    </submittedName>
</protein>
<keyword evidence="3" id="KW-1185">Reference proteome</keyword>
<dbReference type="Pfam" id="PF01603">
    <property type="entry name" value="B56"/>
    <property type="match status" value="1"/>
</dbReference>
<dbReference type="GO" id="GO:0005634">
    <property type="term" value="C:nucleus"/>
    <property type="evidence" value="ECO:0007669"/>
    <property type="project" value="TreeGrafter"/>
</dbReference>
<dbReference type="GO" id="GO:0005829">
    <property type="term" value="C:cytosol"/>
    <property type="evidence" value="ECO:0007669"/>
    <property type="project" value="TreeGrafter"/>
</dbReference>
<dbReference type="GO" id="GO:0000159">
    <property type="term" value="C:protein phosphatase type 2A complex"/>
    <property type="evidence" value="ECO:0007669"/>
    <property type="project" value="InterPro"/>
</dbReference>
<dbReference type="PANTHER" id="PTHR10257:SF5">
    <property type="entry name" value="WIDERBORST, ISOFORM H"/>
    <property type="match status" value="1"/>
</dbReference>
<evidence type="ECO:0000256" key="1">
    <source>
        <dbReference type="ARBA" id="ARBA00009745"/>
    </source>
</evidence>
<dbReference type="InterPro" id="IPR016024">
    <property type="entry name" value="ARM-type_fold"/>
</dbReference>
<reference evidence="4" key="1">
    <citation type="submission" date="2022-11" db="UniProtKB">
        <authorList>
            <consortium name="WormBaseParasite"/>
        </authorList>
    </citation>
    <scope>IDENTIFICATION</scope>
</reference>
<evidence type="ECO:0000313" key="4">
    <source>
        <dbReference type="WBParaSite" id="scaffold34807_cov271.g21770"/>
    </source>
</evidence>
<organism evidence="3 4">
    <name type="scientific">Meloidogyne javanica</name>
    <name type="common">Root-knot nematode worm</name>
    <dbReference type="NCBI Taxonomy" id="6303"/>
    <lineage>
        <taxon>Eukaryota</taxon>
        <taxon>Metazoa</taxon>
        <taxon>Ecdysozoa</taxon>
        <taxon>Nematoda</taxon>
        <taxon>Chromadorea</taxon>
        <taxon>Rhabditida</taxon>
        <taxon>Tylenchina</taxon>
        <taxon>Tylenchomorpha</taxon>
        <taxon>Tylenchoidea</taxon>
        <taxon>Meloidogynidae</taxon>
        <taxon>Meloidogyninae</taxon>
        <taxon>Meloidogyne</taxon>
        <taxon>Meloidogyne incognita group</taxon>
    </lineage>
</organism>
<sequence length="321" mass="36856">MSTTAGGDGKPTTHTIPPPKTSGAATGGQQLSASANQFVDKIDPFSKRGNSRRRRRLVGSSRYHTDNEPDLVQLPLIKDASQAEQTNLAIQKLQQCQKIFDFYDPVSQLKSKEIKRAALNELIDYTTATKNAVCEPLYPEIIRMVSRNIFRVLPPSDNSEFDPEEDEPTLEVSWPHLQLVYELFLRFLESPDFQATLGKKYIDQRFVLQLLELFDSEDPRERDFLKTILHRIYGKFLGLRAFIRKQINYIIINGFALPLKQEHKIFLVKVLLPLHKPRCLSLYHAQLAYCVVQFIEKDSTLTPQVFDALLKFWPKTCSSKE</sequence>
<evidence type="ECO:0000313" key="3">
    <source>
        <dbReference type="Proteomes" id="UP000887561"/>
    </source>
</evidence>
<accession>A0A915M8Z5</accession>
<dbReference type="WBParaSite" id="scaffold34807_cov271.g21770">
    <property type="protein sequence ID" value="scaffold34807_cov271.g21770"/>
    <property type="gene ID" value="scaffold34807_cov271.g21770"/>
</dbReference>
<dbReference type="FunFam" id="1.25.10.10:FF:000353">
    <property type="entry name" value="Serine/threonine-protein phosphatase 2A 56 kDa regulatory subunit"/>
    <property type="match status" value="1"/>
</dbReference>
<dbReference type="PANTHER" id="PTHR10257">
    <property type="entry name" value="SERINE/THREONINE PROTEIN PHOSPHATASE 2A PP2A REGULATORY SUBUNIT B"/>
    <property type="match status" value="1"/>
</dbReference>
<evidence type="ECO:0000256" key="2">
    <source>
        <dbReference type="SAM" id="MobiDB-lite"/>
    </source>
</evidence>